<gene>
    <name evidence="9" type="ORF">MTBPR1_60133</name>
</gene>
<dbReference type="AlphaFoldDB" id="A0A1C3RK04"/>
<proteinExistence type="inferred from homology"/>
<dbReference type="Gene3D" id="1.10.287.950">
    <property type="entry name" value="Methyl-accepting chemotaxis protein"/>
    <property type="match status" value="1"/>
</dbReference>
<organism evidence="9 10">
    <name type="scientific">Candidatus Terasakiella magnetica</name>
    <dbReference type="NCBI Taxonomy" id="1867952"/>
    <lineage>
        <taxon>Bacteria</taxon>
        <taxon>Pseudomonadati</taxon>
        <taxon>Pseudomonadota</taxon>
        <taxon>Alphaproteobacteria</taxon>
        <taxon>Rhodospirillales</taxon>
        <taxon>Terasakiellaceae</taxon>
        <taxon>Terasakiella</taxon>
    </lineage>
</organism>
<dbReference type="GO" id="GO:0007165">
    <property type="term" value="P:signal transduction"/>
    <property type="evidence" value="ECO:0007669"/>
    <property type="project" value="UniProtKB-KW"/>
</dbReference>
<feature type="domain" description="T-SNARE coiled-coil homology" evidence="8">
    <location>
        <begin position="593"/>
        <end position="655"/>
    </location>
</feature>
<dbReference type="SMART" id="SM00283">
    <property type="entry name" value="MA"/>
    <property type="match status" value="1"/>
</dbReference>
<keyword evidence="6" id="KW-1133">Transmembrane helix</keyword>
<evidence type="ECO:0000256" key="6">
    <source>
        <dbReference type="SAM" id="Phobius"/>
    </source>
</evidence>
<dbReference type="Proteomes" id="UP000231658">
    <property type="component" value="Unassembled WGS sequence"/>
</dbReference>
<dbReference type="InterPro" id="IPR000727">
    <property type="entry name" value="T_SNARE_dom"/>
</dbReference>
<evidence type="ECO:0000256" key="5">
    <source>
        <dbReference type="PROSITE-ProRule" id="PRU00284"/>
    </source>
</evidence>
<dbReference type="PROSITE" id="PS50192">
    <property type="entry name" value="T_SNARE"/>
    <property type="match status" value="1"/>
</dbReference>
<keyword evidence="10" id="KW-1185">Reference proteome</keyword>
<feature type="transmembrane region" description="Helical" evidence="6">
    <location>
        <begin position="21"/>
        <end position="41"/>
    </location>
</feature>
<keyword evidence="6" id="KW-0472">Membrane</keyword>
<evidence type="ECO:0000256" key="4">
    <source>
        <dbReference type="ARBA" id="ARBA00029447"/>
    </source>
</evidence>
<keyword evidence="2" id="KW-0997">Cell inner membrane</keyword>
<dbReference type="Pfam" id="PF00015">
    <property type="entry name" value="MCPsignal"/>
    <property type="match status" value="1"/>
</dbReference>
<comment type="subcellular location">
    <subcellularLocation>
        <location evidence="1">Cell inner membrane</location>
        <topology evidence="1">Multi-pass membrane protein</topology>
    </subcellularLocation>
</comment>
<dbReference type="PANTHER" id="PTHR32089">
    <property type="entry name" value="METHYL-ACCEPTING CHEMOTAXIS PROTEIN MCPB"/>
    <property type="match status" value="1"/>
</dbReference>
<keyword evidence="3 5" id="KW-0807">Transducer</keyword>
<keyword evidence="6" id="KW-0812">Transmembrane</keyword>
<evidence type="ECO:0000259" key="7">
    <source>
        <dbReference type="PROSITE" id="PS50111"/>
    </source>
</evidence>
<evidence type="ECO:0000313" key="10">
    <source>
        <dbReference type="Proteomes" id="UP000231658"/>
    </source>
</evidence>
<name>A0A1C3RK04_9PROT</name>
<keyword evidence="2" id="KW-1003">Cell membrane</keyword>
<feature type="transmembrane region" description="Helical" evidence="6">
    <location>
        <begin position="326"/>
        <end position="347"/>
    </location>
</feature>
<reference evidence="9 10" key="1">
    <citation type="submission" date="2016-07" db="EMBL/GenBank/DDBJ databases">
        <authorList>
            <person name="Lefevre C.T."/>
        </authorList>
    </citation>
    <scope>NUCLEOTIDE SEQUENCE [LARGE SCALE GENOMIC DNA]</scope>
    <source>
        <strain evidence="9">PR1</strain>
    </source>
</reference>
<comment type="similarity">
    <text evidence="4">Belongs to the methyl-accepting chemotaxis (MCP) protein family.</text>
</comment>
<dbReference type="STRING" id="1867952.MTBPR1_60133"/>
<dbReference type="SUPFAM" id="SSF58104">
    <property type="entry name" value="Methyl-accepting chemotaxis protein (MCP) signaling domain"/>
    <property type="match status" value="1"/>
</dbReference>
<evidence type="ECO:0000256" key="1">
    <source>
        <dbReference type="ARBA" id="ARBA00004429"/>
    </source>
</evidence>
<evidence type="ECO:0008006" key="11">
    <source>
        <dbReference type="Google" id="ProtNLM"/>
    </source>
</evidence>
<evidence type="ECO:0000256" key="3">
    <source>
        <dbReference type="ARBA" id="ARBA00023224"/>
    </source>
</evidence>
<protein>
    <recommendedName>
        <fullName evidence="11">Methyl-accepting transducer domain-containing protein</fullName>
    </recommendedName>
</protein>
<feature type="domain" description="Methyl-accepting transducer" evidence="7">
    <location>
        <begin position="441"/>
        <end position="663"/>
    </location>
</feature>
<sequence>MLGLPLFSYGQAMKQISLARSTFFGFIALIVMISGLGISGITTLNQISNEAKATGELIDITSKDHKAVFITDEIVLATLQLIHSQTIEERSQTYAALSKQTTELKKLLDTENSSSVDKVWQEISTAKSLGDQNDTLSKGIAKAVKTAKDTLSDLKSTLGSASEDSFFQVEEKLEEISSSGEPEVLAEEINELFVLNNNSSNLINSVGDIATLLLSLQSQSDLKIIEKEQKKFATLVKRSNAYLKRMPNTGDFELLGEQVEILETLNKVFSLRAQEVLNEEETTQANLRVKSQLDNLRNILNNQAHEASEKMKANADLTTDQANSSLLTMVFSIFLLILLFLAIQMLAKRFIITPLAQIRHALNNIDDSSATKRIPESKLLEIEAIRLAILDFVTAKNQAEALQQQQNLEQQQKQERAVFVENETGQFRTVAGQTISTVSTSAQTVETSAEHATKTQNKSASISIEVAEAMERTIVSIESMRTTANGLTGSIHDIGDLVKQSSEISTNAVEQTDRANEQIQGLSGAADKIGEVVDLITSIADQTNLLALNATIEAARAGEAGKGFAVVASEVKNLANQTAQATQGITEQIMQIQNATGETAHTIAIVNSTIDQMSTISSTISNAVSEQENSTRHIADSVNSLDDEAKDVSEKVRDMIQAIARSSGTSIQMLWEAESMNADIRSLDQTVSSFIHSISEE</sequence>
<accession>A0A1C3RK04</accession>
<evidence type="ECO:0000256" key="2">
    <source>
        <dbReference type="ARBA" id="ARBA00022519"/>
    </source>
</evidence>
<dbReference type="InterPro" id="IPR004089">
    <property type="entry name" value="MCPsignal_dom"/>
</dbReference>
<evidence type="ECO:0000259" key="8">
    <source>
        <dbReference type="PROSITE" id="PS50192"/>
    </source>
</evidence>
<dbReference type="EMBL" id="FLYE01000045">
    <property type="protein sequence ID" value="SCA57620.1"/>
    <property type="molecule type" value="Genomic_DNA"/>
</dbReference>
<dbReference type="GO" id="GO:0005886">
    <property type="term" value="C:plasma membrane"/>
    <property type="evidence" value="ECO:0007669"/>
    <property type="project" value="UniProtKB-SubCell"/>
</dbReference>
<dbReference type="PROSITE" id="PS50111">
    <property type="entry name" value="CHEMOTAXIS_TRANSDUC_2"/>
    <property type="match status" value="1"/>
</dbReference>
<dbReference type="PANTHER" id="PTHR32089:SF112">
    <property type="entry name" value="LYSOZYME-LIKE PROTEIN-RELATED"/>
    <property type="match status" value="1"/>
</dbReference>
<evidence type="ECO:0000313" key="9">
    <source>
        <dbReference type="EMBL" id="SCA57620.1"/>
    </source>
</evidence>